<dbReference type="EC" id="2.8.1.6" evidence="3 13"/>
<dbReference type="InterPro" id="IPR010722">
    <property type="entry name" value="BATS_dom"/>
</dbReference>
<evidence type="ECO:0000256" key="7">
    <source>
        <dbReference type="ARBA" id="ARBA00022714"/>
    </source>
</evidence>
<dbReference type="EMBL" id="JAUOZS010000001">
    <property type="protein sequence ID" value="MDT8902525.1"/>
    <property type="molecule type" value="Genomic_DNA"/>
</dbReference>
<keyword evidence="16" id="KW-1185">Reference proteome</keyword>
<feature type="binding site" evidence="13">
    <location>
        <position position="111"/>
    </location>
    <ligand>
        <name>[2Fe-2S] cluster</name>
        <dbReference type="ChEBI" id="CHEBI:190135"/>
    </ligand>
</feature>
<dbReference type="InterPro" id="IPR024177">
    <property type="entry name" value="Biotin_synthase"/>
</dbReference>
<accession>A0ABU3P0F4</accession>
<dbReference type="PROSITE" id="PS51918">
    <property type="entry name" value="RADICAL_SAM"/>
    <property type="match status" value="1"/>
</dbReference>
<name>A0ABU3P0F4_9FIRM</name>
<comment type="cofactor">
    <cofactor evidence="13">
        <name>[4Fe-4S] cluster</name>
        <dbReference type="ChEBI" id="CHEBI:49883"/>
    </cofactor>
    <text evidence="13">Binds 1 [4Fe-4S] cluster. The cluster is coordinated with 3 cysteines and an exchangeable S-adenosyl-L-methionine.</text>
</comment>
<evidence type="ECO:0000256" key="2">
    <source>
        <dbReference type="ARBA" id="ARBA00010765"/>
    </source>
</evidence>
<dbReference type="InterPro" id="IPR006638">
    <property type="entry name" value="Elp3/MiaA/NifB-like_rSAM"/>
</dbReference>
<feature type="domain" description="Radical SAM core" evidence="14">
    <location>
        <begin position="49"/>
        <end position="279"/>
    </location>
</feature>
<dbReference type="PANTHER" id="PTHR22976">
    <property type="entry name" value="BIOTIN SYNTHASE"/>
    <property type="match status" value="1"/>
</dbReference>
<evidence type="ECO:0000256" key="9">
    <source>
        <dbReference type="ARBA" id="ARBA00022756"/>
    </source>
</evidence>
<feature type="binding site" evidence="13">
    <location>
        <position position="71"/>
    </location>
    <ligand>
        <name>[4Fe-4S] cluster</name>
        <dbReference type="ChEBI" id="CHEBI:49883"/>
        <note>4Fe-4S-S-AdoMet</note>
    </ligand>
</feature>
<keyword evidence="5 13" id="KW-0808">Transferase</keyword>
<dbReference type="InterPro" id="IPR002684">
    <property type="entry name" value="Biotin_synth/BioAB"/>
</dbReference>
<gene>
    <name evidence="13 15" type="primary">bioB</name>
    <name evidence="15" type="ORF">Q4T40_14850</name>
</gene>
<comment type="subunit">
    <text evidence="13">Homodimer.</text>
</comment>
<sequence length="331" mass="35135">MSIHTINALGAKVLSGDTLSFSEAMALTRVDGAEVPLLMAIANKVRAEFCGDAVDTCEIVNARAGNCSEDCRFCAQSAHHRAAVSTHPLLDEAALLAAAKTAEHDGARRFSIVTAGAGMQGDDDFPRVLAAVKRIGRETGVIPCCSLGVLDEEHFAALKAAGITRYHHNLETAESHYPAICTTHSWRERVETVRRAKAAGLEVCSGGIIGMGESWRQRVELAFTLRELDVDSVPVNILNPVPGTALEGQPPLPPLEIFQTLAIFRLLLPTKSIRYAGGREKALGDLVPLGLLAGVNGMLIGNYLTTAGRGADRDIAAARGLGLRPLSSRDA</sequence>
<keyword evidence="8 13" id="KW-0479">Metal-binding</keyword>
<evidence type="ECO:0000256" key="1">
    <source>
        <dbReference type="ARBA" id="ARBA00004942"/>
    </source>
</evidence>
<dbReference type="Gene3D" id="3.20.20.70">
    <property type="entry name" value="Aldolase class I"/>
    <property type="match status" value="1"/>
</dbReference>
<keyword evidence="10 13" id="KW-0408">Iron</keyword>
<dbReference type="SMART" id="SM00729">
    <property type="entry name" value="Elp3"/>
    <property type="match status" value="1"/>
</dbReference>
<dbReference type="GO" id="GO:0004076">
    <property type="term" value="F:biotin synthase activity"/>
    <property type="evidence" value="ECO:0007669"/>
    <property type="project" value="UniProtKB-EC"/>
</dbReference>
<dbReference type="InterPro" id="IPR007197">
    <property type="entry name" value="rSAM"/>
</dbReference>
<dbReference type="HAMAP" id="MF_01694">
    <property type="entry name" value="BioB"/>
    <property type="match status" value="1"/>
</dbReference>
<evidence type="ECO:0000256" key="3">
    <source>
        <dbReference type="ARBA" id="ARBA00012236"/>
    </source>
</evidence>
<evidence type="ECO:0000256" key="10">
    <source>
        <dbReference type="ARBA" id="ARBA00023004"/>
    </source>
</evidence>
<keyword evidence="9 13" id="KW-0093">Biotin biosynthesis</keyword>
<evidence type="ECO:0000256" key="11">
    <source>
        <dbReference type="ARBA" id="ARBA00023014"/>
    </source>
</evidence>
<evidence type="ECO:0000256" key="6">
    <source>
        <dbReference type="ARBA" id="ARBA00022691"/>
    </source>
</evidence>
<feature type="binding site" evidence="13">
    <location>
        <position position="67"/>
    </location>
    <ligand>
        <name>[4Fe-4S] cluster</name>
        <dbReference type="ChEBI" id="CHEBI:49883"/>
        <note>4Fe-4S-S-AdoMet</note>
    </ligand>
</feature>
<dbReference type="RefSeq" id="WP_413781006.1">
    <property type="nucleotide sequence ID" value="NZ_JAUOZS010000001.1"/>
</dbReference>
<protein>
    <recommendedName>
        <fullName evidence="3 13">Biotin synthase</fullName>
        <ecNumber evidence="3 13">2.8.1.6</ecNumber>
    </recommendedName>
</protein>
<comment type="caution">
    <text evidence="15">The sequence shown here is derived from an EMBL/GenBank/DDBJ whole genome shotgun (WGS) entry which is preliminary data.</text>
</comment>
<dbReference type="SFLD" id="SFLDG01278">
    <property type="entry name" value="biotin_synthase_like"/>
    <property type="match status" value="1"/>
</dbReference>
<feature type="binding site" evidence="13">
    <location>
        <position position="144"/>
    </location>
    <ligand>
        <name>[2Fe-2S] cluster</name>
        <dbReference type="ChEBI" id="CHEBI:190135"/>
    </ligand>
</feature>
<evidence type="ECO:0000313" key="16">
    <source>
        <dbReference type="Proteomes" id="UP001254848"/>
    </source>
</evidence>
<comment type="cofactor">
    <cofactor evidence="13">
        <name>[2Fe-2S] cluster</name>
        <dbReference type="ChEBI" id="CHEBI:190135"/>
    </cofactor>
    <text evidence="13">Binds 1 [2Fe-2S] cluster. The cluster is coordinated with 3 cysteines and 1 arginine.</text>
</comment>
<reference evidence="15 16" key="1">
    <citation type="submission" date="2023-07" db="EMBL/GenBank/DDBJ databases">
        <title>The novel representative of Negativicutes class, Anaeroselena agilis gen. nov. sp. nov.</title>
        <authorList>
            <person name="Prokofeva M.I."/>
            <person name="Elcheninov A.G."/>
            <person name="Klyukina A."/>
            <person name="Kublanov I.V."/>
            <person name="Frolov E.N."/>
            <person name="Podosokorskaya O.A."/>
        </authorList>
    </citation>
    <scope>NUCLEOTIDE SEQUENCE [LARGE SCALE GENOMIC DNA]</scope>
    <source>
        <strain evidence="15 16">4137-cl</strain>
    </source>
</reference>
<dbReference type="SFLD" id="SFLDG01060">
    <property type="entry name" value="BATS_domain_containing"/>
    <property type="match status" value="1"/>
</dbReference>
<evidence type="ECO:0000259" key="14">
    <source>
        <dbReference type="PROSITE" id="PS51918"/>
    </source>
</evidence>
<dbReference type="InterPro" id="IPR058240">
    <property type="entry name" value="rSAM_sf"/>
</dbReference>
<evidence type="ECO:0000256" key="13">
    <source>
        <dbReference type="HAMAP-Rule" id="MF_01694"/>
    </source>
</evidence>
<dbReference type="SMART" id="SM00876">
    <property type="entry name" value="BATS"/>
    <property type="match status" value="1"/>
</dbReference>
<dbReference type="CDD" id="cd01335">
    <property type="entry name" value="Radical_SAM"/>
    <property type="match status" value="1"/>
</dbReference>
<dbReference type="SFLD" id="SFLDS00029">
    <property type="entry name" value="Radical_SAM"/>
    <property type="match status" value="1"/>
</dbReference>
<feature type="binding site" evidence="13">
    <location>
        <position position="274"/>
    </location>
    <ligand>
        <name>[2Fe-2S] cluster</name>
        <dbReference type="ChEBI" id="CHEBI:190135"/>
    </ligand>
</feature>
<evidence type="ECO:0000256" key="4">
    <source>
        <dbReference type="ARBA" id="ARBA00022485"/>
    </source>
</evidence>
<keyword evidence="6 13" id="KW-0949">S-adenosyl-L-methionine</keyword>
<proteinExistence type="inferred from homology"/>
<evidence type="ECO:0000256" key="12">
    <source>
        <dbReference type="ARBA" id="ARBA00051157"/>
    </source>
</evidence>
<evidence type="ECO:0000256" key="8">
    <source>
        <dbReference type="ARBA" id="ARBA00022723"/>
    </source>
</evidence>
<dbReference type="SUPFAM" id="SSF102114">
    <property type="entry name" value="Radical SAM enzymes"/>
    <property type="match status" value="1"/>
</dbReference>
<comment type="similarity">
    <text evidence="2 13">Belongs to the radical SAM superfamily. Biotin synthase family.</text>
</comment>
<evidence type="ECO:0000256" key="5">
    <source>
        <dbReference type="ARBA" id="ARBA00022679"/>
    </source>
</evidence>
<feature type="binding site" evidence="13">
    <location>
        <position position="74"/>
    </location>
    <ligand>
        <name>[4Fe-4S] cluster</name>
        <dbReference type="ChEBI" id="CHEBI:49883"/>
        <note>4Fe-4S-S-AdoMet</note>
    </ligand>
</feature>
<dbReference type="Pfam" id="PF04055">
    <property type="entry name" value="Radical_SAM"/>
    <property type="match status" value="1"/>
</dbReference>
<dbReference type="Pfam" id="PF06968">
    <property type="entry name" value="BATS"/>
    <property type="match status" value="1"/>
</dbReference>
<dbReference type="PANTHER" id="PTHR22976:SF2">
    <property type="entry name" value="BIOTIN SYNTHASE, MITOCHONDRIAL"/>
    <property type="match status" value="1"/>
</dbReference>
<comment type="catalytic activity">
    <reaction evidence="12 13">
        <text>(4R,5S)-dethiobiotin + (sulfur carrier)-SH + 2 reduced [2Fe-2S]-[ferredoxin] + 2 S-adenosyl-L-methionine = (sulfur carrier)-H + biotin + 2 5'-deoxyadenosine + 2 L-methionine + 2 oxidized [2Fe-2S]-[ferredoxin]</text>
        <dbReference type="Rhea" id="RHEA:22060"/>
        <dbReference type="Rhea" id="RHEA-COMP:10000"/>
        <dbReference type="Rhea" id="RHEA-COMP:10001"/>
        <dbReference type="Rhea" id="RHEA-COMP:14737"/>
        <dbReference type="Rhea" id="RHEA-COMP:14739"/>
        <dbReference type="ChEBI" id="CHEBI:17319"/>
        <dbReference type="ChEBI" id="CHEBI:29917"/>
        <dbReference type="ChEBI" id="CHEBI:33737"/>
        <dbReference type="ChEBI" id="CHEBI:33738"/>
        <dbReference type="ChEBI" id="CHEBI:57586"/>
        <dbReference type="ChEBI" id="CHEBI:57844"/>
        <dbReference type="ChEBI" id="CHEBI:59789"/>
        <dbReference type="ChEBI" id="CHEBI:64428"/>
        <dbReference type="ChEBI" id="CHEBI:149473"/>
        <dbReference type="EC" id="2.8.1.6"/>
    </reaction>
</comment>
<keyword evidence="4 13" id="KW-0004">4Fe-4S</keyword>
<keyword evidence="7 13" id="KW-0001">2Fe-2S</keyword>
<evidence type="ECO:0000313" key="15">
    <source>
        <dbReference type="EMBL" id="MDT8902525.1"/>
    </source>
</evidence>
<keyword evidence="11 13" id="KW-0411">Iron-sulfur</keyword>
<comment type="function">
    <text evidence="13">Catalyzes the conversion of dethiobiotin (DTB) to biotin by the insertion of a sulfur atom into dethiobiotin via a radical-based mechanism.</text>
</comment>
<dbReference type="InterPro" id="IPR013785">
    <property type="entry name" value="Aldolase_TIM"/>
</dbReference>
<organism evidence="15 16">
    <name type="scientific">Anaeroselena agilis</name>
    <dbReference type="NCBI Taxonomy" id="3063788"/>
    <lineage>
        <taxon>Bacteria</taxon>
        <taxon>Bacillati</taxon>
        <taxon>Bacillota</taxon>
        <taxon>Negativicutes</taxon>
        <taxon>Acetonemataceae</taxon>
        <taxon>Anaeroselena</taxon>
    </lineage>
</organism>
<feature type="binding site" evidence="13">
    <location>
        <position position="204"/>
    </location>
    <ligand>
        <name>[2Fe-2S] cluster</name>
        <dbReference type="ChEBI" id="CHEBI:190135"/>
    </ligand>
</feature>
<dbReference type="PIRSF" id="PIRSF001619">
    <property type="entry name" value="Biotin_synth"/>
    <property type="match status" value="1"/>
</dbReference>
<dbReference type="Proteomes" id="UP001254848">
    <property type="component" value="Unassembled WGS sequence"/>
</dbReference>
<dbReference type="NCBIfam" id="TIGR00433">
    <property type="entry name" value="bioB"/>
    <property type="match status" value="1"/>
</dbReference>
<comment type="pathway">
    <text evidence="1 13">Cofactor biosynthesis; biotin biosynthesis; biotin from 7,8-diaminononanoate: step 2/2.</text>
</comment>